<gene>
    <name evidence="1" type="ORF">FEM55_14770</name>
</gene>
<evidence type="ECO:0000313" key="2">
    <source>
        <dbReference type="Proteomes" id="UP000309788"/>
    </source>
</evidence>
<dbReference type="AlphaFoldDB" id="A0A5R9KB17"/>
<dbReference type="Proteomes" id="UP000309788">
    <property type="component" value="Unassembled WGS sequence"/>
</dbReference>
<organism evidence="1 2">
    <name type="scientific">Dyadobacter sediminis</name>
    <dbReference type="NCBI Taxonomy" id="1493691"/>
    <lineage>
        <taxon>Bacteria</taxon>
        <taxon>Pseudomonadati</taxon>
        <taxon>Bacteroidota</taxon>
        <taxon>Cytophagia</taxon>
        <taxon>Cytophagales</taxon>
        <taxon>Spirosomataceae</taxon>
        <taxon>Dyadobacter</taxon>
    </lineage>
</organism>
<accession>A0A5R9KB17</accession>
<evidence type="ECO:0000313" key="1">
    <source>
        <dbReference type="EMBL" id="TLU92020.1"/>
    </source>
</evidence>
<dbReference type="OrthoDB" id="6099217at2"/>
<sequence>MNPVSDPEQPGSAWWRAINGHFIYHGVLAELLYENNVKPQEVKTVSSLWLEYMYKPSAQAWYAAHNASITCGYLQFSELAAKESVYEQSFIKEVLIRLYYAQVLIMGKFLGSVKVKNIFSNFARVLVKDMILDLEKIEEFLADPKYNSVDLLVQLPDFYPDHYPLFKSDIDNILFKNKDSCIMDWMAWFFDEDMIGWHLTPVFDYVSQWILFPEVKNMIVDNKVNYPHAGNPYTINCCCYE</sequence>
<protein>
    <submittedName>
        <fullName evidence="1">Uncharacterized protein</fullName>
    </submittedName>
</protein>
<dbReference type="EMBL" id="VCEI01000025">
    <property type="protein sequence ID" value="TLU92020.1"/>
    <property type="molecule type" value="Genomic_DNA"/>
</dbReference>
<comment type="caution">
    <text evidence="1">The sequence shown here is derived from an EMBL/GenBank/DDBJ whole genome shotgun (WGS) entry which is preliminary data.</text>
</comment>
<name>A0A5R9KB17_9BACT</name>
<dbReference type="RefSeq" id="WP_138282129.1">
    <property type="nucleotide sequence ID" value="NZ_BMGE01000003.1"/>
</dbReference>
<keyword evidence="2" id="KW-1185">Reference proteome</keyword>
<reference evidence="1 2" key="1">
    <citation type="submission" date="2019-05" db="EMBL/GenBank/DDBJ databases">
        <authorList>
            <person name="Qu J.-H."/>
        </authorList>
    </citation>
    <scope>NUCLEOTIDE SEQUENCE [LARGE SCALE GENOMIC DNA]</scope>
    <source>
        <strain evidence="1 2">Z12</strain>
    </source>
</reference>
<proteinExistence type="predicted"/>